<dbReference type="InterPro" id="IPR011006">
    <property type="entry name" value="CheY-like_superfamily"/>
</dbReference>
<dbReference type="InterPro" id="IPR006447">
    <property type="entry name" value="Myb_dom_plants"/>
</dbReference>
<feature type="compositionally biased region" description="Basic and acidic residues" evidence="9">
    <location>
        <begin position="184"/>
        <end position="193"/>
    </location>
</feature>
<name>A0AA41SJB4_PAPNU</name>
<keyword evidence="2" id="KW-0597">Phosphoprotein</keyword>
<reference evidence="12" key="1">
    <citation type="submission" date="2022-03" db="EMBL/GenBank/DDBJ databases">
        <title>A functionally conserved STORR gene fusion in Papaver species that diverged 16.8 million years ago.</title>
        <authorList>
            <person name="Catania T."/>
        </authorList>
    </citation>
    <scope>NUCLEOTIDE SEQUENCE</scope>
    <source>
        <strain evidence="12">S-191538</strain>
    </source>
</reference>
<feature type="domain" description="HTH myb-type" evidence="11">
    <location>
        <begin position="232"/>
        <end position="291"/>
    </location>
</feature>
<evidence type="ECO:0000256" key="2">
    <source>
        <dbReference type="ARBA" id="ARBA00022553"/>
    </source>
</evidence>
<dbReference type="NCBIfam" id="TIGR01557">
    <property type="entry name" value="myb_SHAQKYF"/>
    <property type="match status" value="1"/>
</dbReference>
<keyword evidence="13" id="KW-1185">Reference proteome</keyword>
<dbReference type="InterPro" id="IPR009057">
    <property type="entry name" value="Homeodomain-like_sf"/>
</dbReference>
<evidence type="ECO:0000256" key="5">
    <source>
        <dbReference type="ARBA" id="ARBA00023159"/>
    </source>
</evidence>
<comment type="caution">
    <text evidence="12">The sequence shown here is derived from an EMBL/GenBank/DDBJ whole genome shotgun (WGS) entry which is preliminary data.</text>
</comment>
<dbReference type="GO" id="GO:0003677">
    <property type="term" value="F:DNA binding"/>
    <property type="evidence" value="ECO:0007669"/>
    <property type="project" value="InterPro"/>
</dbReference>
<dbReference type="AlphaFoldDB" id="A0AA41SJB4"/>
<dbReference type="FunFam" id="1.10.10.60:FF:000007">
    <property type="entry name" value="Two-component response regulator"/>
    <property type="match status" value="1"/>
</dbReference>
<dbReference type="Pfam" id="PF00072">
    <property type="entry name" value="Response_reg"/>
    <property type="match status" value="1"/>
</dbReference>
<dbReference type="SMART" id="SM00448">
    <property type="entry name" value="REC"/>
    <property type="match status" value="1"/>
</dbReference>
<evidence type="ECO:0000313" key="13">
    <source>
        <dbReference type="Proteomes" id="UP001177140"/>
    </source>
</evidence>
<evidence type="ECO:0000256" key="7">
    <source>
        <dbReference type="ARBA" id="ARBA00023242"/>
    </source>
</evidence>
<dbReference type="GO" id="GO:0000160">
    <property type="term" value="P:phosphorelay signal transduction system"/>
    <property type="evidence" value="ECO:0007669"/>
    <property type="project" value="UniProtKB-KW"/>
</dbReference>
<dbReference type="GO" id="GO:0009736">
    <property type="term" value="P:cytokinin-activated signaling pathway"/>
    <property type="evidence" value="ECO:0007669"/>
    <property type="project" value="InterPro"/>
</dbReference>
<accession>A0AA41SJB4</accession>
<dbReference type="PANTHER" id="PTHR43874:SF19">
    <property type="entry name" value="RESPONSE REGULATOR 23-RELATED"/>
    <property type="match status" value="1"/>
</dbReference>
<dbReference type="Gene3D" id="1.10.10.60">
    <property type="entry name" value="Homeodomain-like"/>
    <property type="match status" value="1"/>
</dbReference>
<dbReference type="InterPro" id="IPR045279">
    <property type="entry name" value="ARR-like"/>
</dbReference>
<evidence type="ECO:0000256" key="4">
    <source>
        <dbReference type="ARBA" id="ARBA00023015"/>
    </source>
</evidence>
<gene>
    <name evidence="12" type="ORF">MKW94_010976</name>
</gene>
<keyword evidence="6" id="KW-0804">Transcription</keyword>
<dbReference type="EMBL" id="JAJJMA010176417">
    <property type="protein sequence ID" value="MCL7037201.1"/>
    <property type="molecule type" value="Genomic_DNA"/>
</dbReference>
<comment type="caution">
    <text evidence="8">Lacks conserved residue(s) required for the propagation of feature annotation.</text>
</comment>
<evidence type="ECO:0000256" key="6">
    <source>
        <dbReference type="ARBA" id="ARBA00023163"/>
    </source>
</evidence>
<dbReference type="PANTHER" id="PTHR43874">
    <property type="entry name" value="TWO-COMPONENT RESPONSE REGULATOR"/>
    <property type="match status" value="1"/>
</dbReference>
<feature type="region of interest" description="Disordered" evidence="9">
    <location>
        <begin position="173"/>
        <end position="237"/>
    </location>
</feature>
<dbReference type="GO" id="GO:0005634">
    <property type="term" value="C:nucleus"/>
    <property type="evidence" value="ECO:0007669"/>
    <property type="project" value="UniProtKB-SubCell"/>
</dbReference>
<evidence type="ECO:0000313" key="12">
    <source>
        <dbReference type="EMBL" id="MCL7037201.1"/>
    </source>
</evidence>
<evidence type="ECO:0000256" key="3">
    <source>
        <dbReference type="ARBA" id="ARBA00023012"/>
    </source>
</evidence>
<keyword evidence="4" id="KW-0805">Transcription regulation</keyword>
<keyword evidence="7" id="KW-0539">Nucleus</keyword>
<dbReference type="SUPFAM" id="SSF46689">
    <property type="entry name" value="Homeodomain-like"/>
    <property type="match status" value="1"/>
</dbReference>
<comment type="subcellular location">
    <subcellularLocation>
        <location evidence="1">Nucleus</location>
    </subcellularLocation>
</comment>
<evidence type="ECO:0000259" key="11">
    <source>
        <dbReference type="PROSITE" id="PS51294"/>
    </source>
</evidence>
<keyword evidence="5" id="KW-0010">Activator</keyword>
<dbReference type="Gene3D" id="3.40.50.2300">
    <property type="match status" value="1"/>
</dbReference>
<keyword evidence="3" id="KW-0902">Two-component regulatory system</keyword>
<evidence type="ECO:0000256" key="9">
    <source>
        <dbReference type="SAM" id="MobiDB-lite"/>
    </source>
</evidence>
<organism evidence="12 13">
    <name type="scientific">Papaver nudicaule</name>
    <name type="common">Iceland poppy</name>
    <dbReference type="NCBI Taxonomy" id="74823"/>
    <lineage>
        <taxon>Eukaryota</taxon>
        <taxon>Viridiplantae</taxon>
        <taxon>Streptophyta</taxon>
        <taxon>Embryophyta</taxon>
        <taxon>Tracheophyta</taxon>
        <taxon>Spermatophyta</taxon>
        <taxon>Magnoliopsida</taxon>
        <taxon>Ranunculales</taxon>
        <taxon>Papaveraceae</taxon>
        <taxon>Papaveroideae</taxon>
        <taxon>Papaver</taxon>
    </lineage>
</organism>
<evidence type="ECO:0000259" key="10">
    <source>
        <dbReference type="PROSITE" id="PS50110"/>
    </source>
</evidence>
<feature type="domain" description="Response regulatory" evidence="10">
    <location>
        <begin position="49"/>
        <end position="166"/>
    </location>
</feature>
<sequence length="295" mass="33407">MDTDVSSSCSSNSNSLIVDNNDFIDMRVASSSSTKGTKSTAKEFQGVVRILLVDYDLVFLHVMLRMFKMFNYYEAVGVRGGSAGLKLLREKPCYFDLVMTAVYMPGMSGHELFRRIKEEFITLPVILVSSDVDSIKASKGMSNVVGHFLHKPITCSDVEKMWQYVHKSKVDHVDKQTGSSVEQDSPHNQEKNRNISGSTSSDDEGNSRVESRKRKESQKGQPSDNKRNSTRTNKTQRVVWTERLHTHFLNAIESLGVDYAVPKKILEFMKVPGLTRENVASHLQVLLPTYTFHFW</sequence>
<dbReference type="Proteomes" id="UP001177140">
    <property type="component" value="Unassembled WGS sequence"/>
</dbReference>
<evidence type="ECO:0000256" key="8">
    <source>
        <dbReference type="PROSITE-ProRule" id="PRU00169"/>
    </source>
</evidence>
<dbReference type="InterPro" id="IPR001789">
    <property type="entry name" value="Sig_transdc_resp-reg_receiver"/>
</dbReference>
<protein>
    <submittedName>
        <fullName evidence="12">Uncharacterized protein</fullName>
    </submittedName>
</protein>
<evidence type="ECO:0000256" key="1">
    <source>
        <dbReference type="ARBA" id="ARBA00004123"/>
    </source>
</evidence>
<dbReference type="InterPro" id="IPR017930">
    <property type="entry name" value="Myb_dom"/>
</dbReference>
<dbReference type="PROSITE" id="PS50110">
    <property type="entry name" value="RESPONSE_REGULATORY"/>
    <property type="match status" value="1"/>
</dbReference>
<dbReference type="PROSITE" id="PS51294">
    <property type="entry name" value="HTH_MYB"/>
    <property type="match status" value="1"/>
</dbReference>
<proteinExistence type="predicted"/>
<dbReference type="SUPFAM" id="SSF52172">
    <property type="entry name" value="CheY-like"/>
    <property type="match status" value="1"/>
</dbReference>